<reference evidence="5" key="1">
    <citation type="journal article" date="2020" name="Stud. Mycol.">
        <title>101 Dothideomycetes genomes: a test case for predicting lifestyles and emergence of pathogens.</title>
        <authorList>
            <person name="Haridas S."/>
            <person name="Albert R."/>
            <person name="Binder M."/>
            <person name="Bloem J."/>
            <person name="Labutti K."/>
            <person name="Salamov A."/>
            <person name="Andreopoulos B."/>
            <person name="Baker S."/>
            <person name="Barry K."/>
            <person name="Bills G."/>
            <person name="Bluhm B."/>
            <person name="Cannon C."/>
            <person name="Castanera R."/>
            <person name="Culley D."/>
            <person name="Daum C."/>
            <person name="Ezra D."/>
            <person name="Gonzalez J."/>
            <person name="Henrissat B."/>
            <person name="Kuo A."/>
            <person name="Liang C."/>
            <person name="Lipzen A."/>
            <person name="Lutzoni F."/>
            <person name="Magnuson J."/>
            <person name="Mondo S."/>
            <person name="Nolan M."/>
            <person name="Ohm R."/>
            <person name="Pangilinan J."/>
            <person name="Park H.-J."/>
            <person name="Ramirez L."/>
            <person name="Alfaro M."/>
            <person name="Sun H."/>
            <person name="Tritt A."/>
            <person name="Yoshinaga Y."/>
            <person name="Zwiers L.-H."/>
            <person name="Turgeon B."/>
            <person name="Goodwin S."/>
            <person name="Spatafora J."/>
            <person name="Crous P."/>
            <person name="Grigoriev I."/>
        </authorList>
    </citation>
    <scope>NUCLEOTIDE SEQUENCE</scope>
    <source>
        <strain evidence="5">ATCC 74209</strain>
    </source>
</reference>
<evidence type="ECO:0000313" key="5">
    <source>
        <dbReference type="EMBL" id="KAF2196412.1"/>
    </source>
</evidence>
<comment type="similarity">
    <text evidence="1">Belongs to the ATP-dependent AMP-binding enzyme family.</text>
</comment>
<protein>
    <submittedName>
        <fullName evidence="5">Amp dependent CoA ligase</fullName>
    </submittedName>
</protein>
<dbReference type="Gene3D" id="3.40.50.12780">
    <property type="entry name" value="N-terminal domain of ligase-like"/>
    <property type="match status" value="1"/>
</dbReference>
<evidence type="ECO:0000256" key="3">
    <source>
        <dbReference type="SAM" id="MobiDB-lite"/>
    </source>
</evidence>
<dbReference type="GO" id="GO:0031956">
    <property type="term" value="F:medium-chain fatty acid-CoA ligase activity"/>
    <property type="evidence" value="ECO:0007669"/>
    <property type="project" value="TreeGrafter"/>
</dbReference>
<dbReference type="Pfam" id="PF00501">
    <property type="entry name" value="AMP-binding"/>
    <property type="match status" value="1"/>
</dbReference>
<evidence type="ECO:0000256" key="2">
    <source>
        <dbReference type="ARBA" id="ARBA00022598"/>
    </source>
</evidence>
<dbReference type="SUPFAM" id="SSF56801">
    <property type="entry name" value="Acetyl-CoA synthetase-like"/>
    <property type="match status" value="1"/>
</dbReference>
<dbReference type="Gene3D" id="3.30.300.30">
    <property type="match status" value="1"/>
</dbReference>
<feature type="domain" description="AMP-dependent synthetase/ligase" evidence="4">
    <location>
        <begin position="83"/>
        <end position="455"/>
    </location>
</feature>
<keyword evidence="2 5" id="KW-0436">Ligase</keyword>
<proteinExistence type="inferred from homology"/>
<evidence type="ECO:0000256" key="1">
    <source>
        <dbReference type="ARBA" id="ARBA00006432"/>
    </source>
</evidence>
<name>A0A9P4JBF9_9PLEO</name>
<dbReference type="PROSITE" id="PS00455">
    <property type="entry name" value="AMP_BINDING"/>
    <property type="match status" value="1"/>
</dbReference>
<accession>A0A9P4JBF9</accession>
<comment type="caution">
    <text evidence="5">The sequence shown here is derived from an EMBL/GenBank/DDBJ whole genome shotgun (WGS) entry which is preliminary data.</text>
</comment>
<dbReference type="Proteomes" id="UP000799536">
    <property type="component" value="Unassembled WGS sequence"/>
</dbReference>
<dbReference type="AlphaFoldDB" id="A0A9P4JBF9"/>
<dbReference type="InterPro" id="IPR042099">
    <property type="entry name" value="ANL_N_sf"/>
</dbReference>
<dbReference type="PANTHER" id="PTHR43201">
    <property type="entry name" value="ACYL-COA SYNTHETASE"/>
    <property type="match status" value="1"/>
</dbReference>
<keyword evidence="6" id="KW-1185">Reference proteome</keyword>
<organism evidence="5 6">
    <name type="scientific">Delitschia confertaspora ATCC 74209</name>
    <dbReference type="NCBI Taxonomy" id="1513339"/>
    <lineage>
        <taxon>Eukaryota</taxon>
        <taxon>Fungi</taxon>
        <taxon>Dikarya</taxon>
        <taxon>Ascomycota</taxon>
        <taxon>Pezizomycotina</taxon>
        <taxon>Dothideomycetes</taxon>
        <taxon>Pleosporomycetidae</taxon>
        <taxon>Pleosporales</taxon>
        <taxon>Delitschiaceae</taxon>
        <taxon>Delitschia</taxon>
    </lineage>
</organism>
<dbReference type="InterPro" id="IPR020845">
    <property type="entry name" value="AMP-binding_CS"/>
</dbReference>
<feature type="compositionally biased region" description="Polar residues" evidence="3">
    <location>
        <begin position="70"/>
        <end position="81"/>
    </location>
</feature>
<dbReference type="PANTHER" id="PTHR43201:SF5">
    <property type="entry name" value="MEDIUM-CHAIN ACYL-COA LIGASE ACSF2, MITOCHONDRIAL"/>
    <property type="match status" value="1"/>
</dbReference>
<evidence type="ECO:0000259" key="4">
    <source>
        <dbReference type="Pfam" id="PF00501"/>
    </source>
</evidence>
<dbReference type="InterPro" id="IPR000873">
    <property type="entry name" value="AMP-dep_synth/lig_dom"/>
</dbReference>
<dbReference type="InterPro" id="IPR045851">
    <property type="entry name" value="AMP-bd_C_sf"/>
</dbReference>
<feature type="region of interest" description="Disordered" evidence="3">
    <location>
        <begin position="52"/>
        <end position="81"/>
    </location>
</feature>
<dbReference type="EMBL" id="ML994394">
    <property type="protein sequence ID" value="KAF2196412.1"/>
    <property type="molecule type" value="Genomic_DNA"/>
</dbReference>
<dbReference type="GO" id="GO:0006631">
    <property type="term" value="P:fatty acid metabolic process"/>
    <property type="evidence" value="ECO:0007669"/>
    <property type="project" value="TreeGrafter"/>
</dbReference>
<dbReference type="OrthoDB" id="10253869at2759"/>
<evidence type="ECO:0000313" key="6">
    <source>
        <dbReference type="Proteomes" id="UP000799536"/>
    </source>
</evidence>
<sequence>MAFTDKRNLVKADEELFTNTASVFLHIEKGLRTKPHELAVICLHQTANHLENNKINGKSKKPERHENGVKPQNESESESHNSGYLTLTYTQLHQSALRLADRILKNGFPNSTVLLLIQNGAEYAIILWACTILRLPYVSLDLAYLDISKLSELADMLNTLNPSVIAVPDAAGSELVDSAINKARMPSNPLRILLSQNSKPPGEWTSFEKLLTHSNSPSIFHETLLEVARNDEPTRIHSILFTSGTSGRPKGCPIEVRGMTHMLHSQSWLLTPSNSHRALQLAHNSRGIAPQQTFSTWRVGGTVVMTGRGFVVQDAVDAIRKVGVSFLAITPAMVHGIAAEINEGRLSMDELQSVKTVMVGGDAVTKDVLLKCASLLPKGQICVNHGMTEGGGSFYWPFFDTPIEEVPFFGEICPIGKVATGGVVKIWDGDLKRVCERGVPGELHLNSGSLIRGYLGGVGADTFYEDSEGRRWFKTGDVAMMSDEGLVYILGRKKDRIVRGNGEVIMPAVIESCLEKYTNTQCVVVPIPHHDKGDAPLVVLRSYNGKSEEEIRSHSLEVLGQNYELADMASLKQLGLKEFPVNATHKVIKSKVREVAMNYLRKRQLVED</sequence>
<gene>
    <name evidence="5" type="ORF">GQ43DRAFT_383371</name>
</gene>